<name>A0A839UJ76_9GAMM</name>
<proteinExistence type="predicted"/>
<sequence>MAKDGHLSGVPPWTSVPPDPKNSNVDLNDKPFAHKKAAQKRGFL</sequence>
<accession>A0A839UJ76</accession>
<protein>
    <submittedName>
        <fullName evidence="2">Uncharacterized protein</fullName>
    </submittedName>
</protein>
<feature type="region of interest" description="Disordered" evidence="1">
    <location>
        <begin position="1"/>
        <end position="44"/>
    </location>
</feature>
<feature type="compositionally biased region" description="Basic residues" evidence="1">
    <location>
        <begin position="33"/>
        <end position="44"/>
    </location>
</feature>
<evidence type="ECO:0000256" key="1">
    <source>
        <dbReference type="SAM" id="MobiDB-lite"/>
    </source>
</evidence>
<evidence type="ECO:0000313" key="3">
    <source>
        <dbReference type="Proteomes" id="UP000559987"/>
    </source>
</evidence>
<reference evidence="2 3" key="1">
    <citation type="submission" date="2020-08" db="EMBL/GenBank/DDBJ databases">
        <title>Genomic Encyclopedia of Type Strains, Phase III (KMG-III): the genomes of soil and plant-associated and newly described type strains.</title>
        <authorList>
            <person name="Whitman W."/>
        </authorList>
    </citation>
    <scope>NUCLEOTIDE SEQUENCE [LARGE SCALE GENOMIC DNA]</scope>
    <source>
        <strain evidence="2 3">CECT 8571</strain>
    </source>
</reference>
<gene>
    <name evidence="2" type="ORF">FHS30_001088</name>
</gene>
<evidence type="ECO:0000313" key="2">
    <source>
        <dbReference type="EMBL" id="MBB3167912.1"/>
    </source>
</evidence>
<dbReference type="EMBL" id="JACHXZ010000001">
    <property type="protein sequence ID" value="MBB3167912.1"/>
    <property type="molecule type" value="Genomic_DNA"/>
</dbReference>
<organism evidence="2 3">
    <name type="scientific">Simiduia aestuariiviva</name>
    <dbReference type="NCBI Taxonomy" id="1510459"/>
    <lineage>
        <taxon>Bacteria</taxon>
        <taxon>Pseudomonadati</taxon>
        <taxon>Pseudomonadota</taxon>
        <taxon>Gammaproteobacteria</taxon>
        <taxon>Cellvibrionales</taxon>
        <taxon>Cellvibrionaceae</taxon>
        <taxon>Simiduia</taxon>
    </lineage>
</organism>
<dbReference type="Proteomes" id="UP000559987">
    <property type="component" value="Unassembled WGS sequence"/>
</dbReference>
<comment type="caution">
    <text evidence="2">The sequence shown here is derived from an EMBL/GenBank/DDBJ whole genome shotgun (WGS) entry which is preliminary data.</text>
</comment>
<keyword evidence="3" id="KW-1185">Reference proteome</keyword>
<dbReference type="AlphaFoldDB" id="A0A839UJ76"/>